<dbReference type="SMART" id="SM00530">
    <property type="entry name" value="HTH_XRE"/>
    <property type="match status" value="1"/>
</dbReference>
<evidence type="ECO:0000259" key="2">
    <source>
        <dbReference type="PROSITE" id="PS50943"/>
    </source>
</evidence>
<organism evidence="3 4">
    <name type="scientific">Actinoplanes flavus</name>
    <dbReference type="NCBI Taxonomy" id="2820290"/>
    <lineage>
        <taxon>Bacteria</taxon>
        <taxon>Bacillati</taxon>
        <taxon>Actinomycetota</taxon>
        <taxon>Actinomycetes</taxon>
        <taxon>Micromonosporales</taxon>
        <taxon>Micromonosporaceae</taxon>
        <taxon>Actinoplanes</taxon>
    </lineage>
</organism>
<feature type="compositionally biased region" description="Basic and acidic residues" evidence="1">
    <location>
        <begin position="14"/>
        <end position="23"/>
    </location>
</feature>
<name>A0ABS3UCU2_9ACTN</name>
<dbReference type="EMBL" id="JAGFNS010000002">
    <property type="protein sequence ID" value="MBO3736609.1"/>
    <property type="molecule type" value="Genomic_DNA"/>
</dbReference>
<feature type="domain" description="HTH cro/C1-type" evidence="2">
    <location>
        <begin position="89"/>
        <end position="121"/>
    </location>
</feature>
<protein>
    <submittedName>
        <fullName evidence="3">Helix-turn-helix transcriptional regulator</fullName>
    </submittedName>
</protein>
<dbReference type="CDD" id="cd00093">
    <property type="entry name" value="HTH_XRE"/>
    <property type="match status" value="1"/>
</dbReference>
<reference evidence="3 4" key="1">
    <citation type="submission" date="2021-03" db="EMBL/GenBank/DDBJ databases">
        <title>Actinoplanes flavus sp. nov., a novel actinomycete isolated from Coconut Palm rhizosphere soil.</title>
        <authorList>
            <person name="Luo X."/>
        </authorList>
    </citation>
    <scope>NUCLEOTIDE SEQUENCE [LARGE SCALE GENOMIC DNA]</scope>
    <source>
        <strain evidence="3 4">NEAU-H7</strain>
    </source>
</reference>
<proteinExistence type="predicted"/>
<gene>
    <name evidence="3" type="ORF">J5X75_03635</name>
</gene>
<dbReference type="PROSITE" id="PS50943">
    <property type="entry name" value="HTH_CROC1"/>
    <property type="match status" value="1"/>
</dbReference>
<feature type="region of interest" description="Disordered" evidence="1">
    <location>
        <begin position="1"/>
        <end position="49"/>
    </location>
</feature>
<dbReference type="RefSeq" id="WP_208465829.1">
    <property type="nucleotide sequence ID" value="NZ_JAGFNS010000002.1"/>
</dbReference>
<dbReference type="InterPro" id="IPR010982">
    <property type="entry name" value="Lambda_DNA-bd_dom_sf"/>
</dbReference>
<evidence type="ECO:0000313" key="3">
    <source>
        <dbReference type="EMBL" id="MBO3736609.1"/>
    </source>
</evidence>
<evidence type="ECO:0000256" key="1">
    <source>
        <dbReference type="SAM" id="MobiDB-lite"/>
    </source>
</evidence>
<dbReference type="Proteomes" id="UP000679690">
    <property type="component" value="Unassembled WGS sequence"/>
</dbReference>
<dbReference type="SUPFAM" id="SSF47413">
    <property type="entry name" value="lambda repressor-like DNA-binding domains"/>
    <property type="match status" value="1"/>
</dbReference>
<dbReference type="Gene3D" id="1.10.260.40">
    <property type="entry name" value="lambda repressor-like DNA-binding domains"/>
    <property type="match status" value="1"/>
</dbReference>
<keyword evidence="4" id="KW-1185">Reference proteome</keyword>
<dbReference type="InterPro" id="IPR001387">
    <property type="entry name" value="Cro/C1-type_HTH"/>
</dbReference>
<accession>A0ABS3UCU2</accession>
<sequence length="136" mass="14979">MTASAAESTEEIEHDGPAVDGRARRPVGGEPAMSLPGSQGSGPESELGFERRLRRARKWKRRWTQLQLAQRICQIAPAHGGTAEQHSLKTMISKWENGMKIPSQHNRHLLAVALGVTVEDLGLAHDPDFRCACFTE</sequence>
<evidence type="ECO:0000313" key="4">
    <source>
        <dbReference type="Proteomes" id="UP000679690"/>
    </source>
</evidence>
<comment type="caution">
    <text evidence="3">The sequence shown here is derived from an EMBL/GenBank/DDBJ whole genome shotgun (WGS) entry which is preliminary data.</text>
</comment>